<reference evidence="2" key="1">
    <citation type="submission" date="2015-07" db="EMBL/GenBank/DDBJ databases">
        <authorList>
            <person name="Rodrigo-Torres Lidia"/>
            <person name="Arahal R.David."/>
        </authorList>
    </citation>
    <scope>NUCLEOTIDE SEQUENCE [LARGE SCALE GENOMIC DNA]</scope>
    <source>
        <strain evidence="2">CECT 4801</strain>
    </source>
</reference>
<dbReference type="RefSeq" id="WP_055658958.1">
    <property type="nucleotide sequence ID" value="NZ_CXST01000002.1"/>
</dbReference>
<dbReference type="AlphaFoldDB" id="A0A0M6Y8K2"/>
<name>A0A0M6Y8K2_9HYPH</name>
<proteinExistence type="predicted"/>
<sequence>MNFAWDKFKTATVTFEPSKGQRPARYRVVFEGEEERHYLVRGYDTSLPEIRALPAPGREIKGRGRRKDYPISIIHKRGKVVLEAVAYYVGDIDENGLYAD</sequence>
<protein>
    <submittedName>
        <fullName evidence="1">Uncharacterized protein</fullName>
    </submittedName>
</protein>
<dbReference type="EMBL" id="CXST01000002">
    <property type="protein sequence ID" value="CTQ45739.1"/>
    <property type="molecule type" value="Genomic_DNA"/>
</dbReference>
<dbReference type="Proteomes" id="UP000048926">
    <property type="component" value="Unassembled WGS sequence"/>
</dbReference>
<keyword evidence="2" id="KW-1185">Reference proteome</keyword>
<accession>A0A0M6Y8K2</accession>
<organism evidence="1 2">
    <name type="scientific">Roseibium aggregatum</name>
    <dbReference type="NCBI Taxonomy" id="187304"/>
    <lineage>
        <taxon>Bacteria</taxon>
        <taxon>Pseudomonadati</taxon>
        <taxon>Pseudomonadota</taxon>
        <taxon>Alphaproteobacteria</taxon>
        <taxon>Hyphomicrobiales</taxon>
        <taxon>Stappiaceae</taxon>
        <taxon>Roseibium</taxon>
    </lineage>
</organism>
<evidence type="ECO:0000313" key="1">
    <source>
        <dbReference type="EMBL" id="CTQ45739.1"/>
    </source>
</evidence>
<gene>
    <name evidence="1" type="ORF">LAL4801_04194</name>
</gene>
<evidence type="ECO:0000313" key="2">
    <source>
        <dbReference type="Proteomes" id="UP000048926"/>
    </source>
</evidence>